<dbReference type="EMBL" id="JARAOO010000006">
    <property type="protein sequence ID" value="KAJ7964779.1"/>
    <property type="molecule type" value="Genomic_DNA"/>
</dbReference>
<dbReference type="Pfam" id="PF02458">
    <property type="entry name" value="Transferase"/>
    <property type="match status" value="1"/>
</dbReference>
<comment type="similarity">
    <text evidence="1">Belongs to the plant acyltransferase family.</text>
</comment>
<sequence>MKMMDMKTEIISRKCIKPSSPTPPHLKTFKLSLLDQITPDLHNNMTFFFSASQSGDHNHNHTISQFTTKSQLLQKYLSDILTLFYPFAGRFQDDTTVLCNDDGISFVETRTDITLSDFLRHPDLSSVDHHLVPTYDPKTAEELTSMSEGCMVLIKFVSFSCGGTALSLSTSHKLIDLATLITLLRSWSSACRGSPDPIIPDLYTAASLLPPKEIPDTTGSKIIAEKKFASRRFVFTPSKIEELKSKLFTALGYHVSRVEAVTALIWISAANALKCKTKSFMPTLMVQAVNLRTRMEPPLPESSIGNLMWMFSVIVEKEKEMELQELVKKLKGLKKSVNEKVNKFKGEDVVGLVEESLKERVECLEQRKDNLVVYICSSWCGFPLLETCDFGWGKPAWLTSIAKNLMTNTVYLMDTKEVGGVEALVHLDEEEMNLFQSNQQLLQFASVNPDIVV</sequence>
<comment type="caution">
    <text evidence="5">The sequence shown here is derived from an EMBL/GenBank/DDBJ whole genome shotgun (WGS) entry which is preliminary data.</text>
</comment>
<dbReference type="KEGG" id="qsa:O6P43_014533"/>
<proteinExistence type="inferred from homology"/>
<evidence type="ECO:0000313" key="6">
    <source>
        <dbReference type="Proteomes" id="UP001163823"/>
    </source>
</evidence>
<keyword evidence="6" id="KW-1185">Reference proteome</keyword>
<dbReference type="Gene3D" id="3.30.559.10">
    <property type="entry name" value="Chloramphenicol acetyltransferase-like domain"/>
    <property type="match status" value="2"/>
</dbReference>
<accession>A0AAD7LUW2</accession>
<reference evidence="5" key="1">
    <citation type="journal article" date="2023" name="Science">
        <title>Elucidation of the pathway for biosynthesis of saponin adjuvants from the soapbark tree.</title>
        <authorList>
            <person name="Reed J."/>
            <person name="Orme A."/>
            <person name="El-Demerdash A."/>
            <person name="Owen C."/>
            <person name="Martin L.B.B."/>
            <person name="Misra R.C."/>
            <person name="Kikuchi S."/>
            <person name="Rejzek M."/>
            <person name="Martin A.C."/>
            <person name="Harkess A."/>
            <person name="Leebens-Mack J."/>
            <person name="Louveau T."/>
            <person name="Stephenson M.J."/>
            <person name="Osbourn A."/>
        </authorList>
    </citation>
    <scope>NUCLEOTIDE SEQUENCE</scope>
    <source>
        <strain evidence="5">S10</strain>
    </source>
</reference>
<name>A0AAD7LUW2_QUISA</name>
<evidence type="ECO:0000256" key="4">
    <source>
        <dbReference type="SAM" id="Coils"/>
    </source>
</evidence>
<keyword evidence="4" id="KW-0175">Coiled coil</keyword>
<dbReference type="GO" id="GO:0016746">
    <property type="term" value="F:acyltransferase activity"/>
    <property type="evidence" value="ECO:0007669"/>
    <property type="project" value="UniProtKB-KW"/>
</dbReference>
<evidence type="ECO:0000256" key="2">
    <source>
        <dbReference type="ARBA" id="ARBA00022679"/>
    </source>
</evidence>
<gene>
    <name evidence="5" type="ORF">O6P43_014533</name>
</gene>
<dbReference type="InterPro" id="IPR023213">
    <property type="entry name" value="CAT-like_dom_sf"/>
</dbReference>
<feature type="coiled-coil region" evidence="4">
    <location>
        <begin position="316"/>
        <end position="343"/>
    </location>
</feature>
<evidence type="ECO:0000313" key="5">
    <source>
        <dbReference type="EMBL" id="KAJ7964779.1"/>
    </source>
</evidence>
<evidence type="ECO:0000256" key="1">
    <source>
        <dbReference type="ARBA" id="ARBA00009861"/>
    </source>
</evidence>
<organism evidence="5 6">
    <name type="scientific">Quillaja saponaria</name>
    <name type="common">Soap bark tree</name>
    <dbReference type="NCBI Taxonomy" id="32244"/>
    <lineage>
        <taxon>Eukaryota</taxon>
        <taxon>Viridiplantae</taxon>
        <taxon>Streptophyta</taxon>
        <taxon>Embryophyta</taxon>
        <taxon>Tracheophyta</taxon>
        <taxon>Spermatophyta</taxon>
        <taxon>Magnoliopsida</taxon>
        <taxon>eudicotyledons</taxon>
        <taxon>Gunneridae</taxon>
        <taxon>Pentapetalae</taxon>
        <taxon>rosids</taxon>
        <taxon>fabids</taxon>
        <taxon>Fabales</taxon>
        <taxon>Quillajaceae</taxon>
        <taxon>Quillaja</taxon>
    </lineage>
</organism>
<keyword evidence="2" id="KW-0808">Transferase</keyword>
<protein>
    <submittedName>
        <fullName evidence="5">Vinorine synthase-like</fullName>
    </submittedName>
</protein>
<dbReference type="PANTHER" id="PTHR31623:SF19">
    <property type="entry name" value="VINORINE SYNTHASE-RELATED"/>
    <property type="match status" value="1"/>
</dbReference>
<evidence type="ECO:0000256" key="3">
    <source>
        <dbReference type="ARBA" id="ARBA00023315"/>
    </source>
</evidence>
<dbReference type="Proteomes" id="UP001163823">
    <property type="component" value="Chromosome 6"/>
</dbReference>
<dbReference type="AlphaFoldDB" id="A0AAD7LUW2"/>
<keyword evidence="3" id="KW-0012">Acyltransferase</keyword>
<dbReference type="PANTHER" id="PTHR31623">
    <property type="entry name" value="F21J9.9"/>
    <property type="match status" value="1"/>
</dbReference>